<proteinExistence type="predicted"/>
<comment type="caution">
    <text evidence="1">The sequence shown here is derived from an EMBL/GenBank/DDBJ whole genome shotgun (WGS) entry which is preliminary data.</text>
</comment>
<dbReference type="RefSeq" id="WP_290398627.1">
    <property type="nucleotide sequence ID" value="NZ_JAUHLN010000001.1"/>
</dbReference>
<evidence type="ECO:0000313" key="1">
    <source>
        <dbReference type="EMBL" id="MDN4072519.1"/>
    </source>
</evidence>
<dbReference type="EMBL" id="JAUHLN010000001">
    <property type="protein sequence ID" value="MDN4072519.1"/>
    <property type="molecule type" value="Genomic_DNA"/>
</dbReference>
<gene>
    <name evidence="1" type="ORF">QYF49_05675</name>
</gene>
<keyword evidence="2" id="KW-1185">Reference proteome</keyword>
<reference evidence="1" key="1">
    <citation type="submission" date="2023-06" db="EMBL/GenBank/DDBJ databases">
        <title>Draft Genome Sequences of Representative Paenibacillus Polymyxa, Bacillus cereus, Fictibacillus sp., and Brevibacillus agri Strains Isolated from Amazonian Dark Earth.</title>
        <authorList>
            <person name="Pellegrinetti T.A."/>
            <person name="Cunha I.C.M."/>
            <person name="Chaves M.G."/>
            <person name="Freitas A.S."/>
            <person name="Silva A.V.R."/>
            <person name="Tsai S.M."/>
            <person name="Mendes L.W."/>
        </authorList>
    </citation>
    <scope>NUCLEOTIDE SEQUENCE</scope>
    <source>
        <strain evidence="1">CENA-BCM004</strain>
    </source>
</reference>
<evidence type="ECO:0000313" key="2">
    <source>
        <dbReference type="Proteomes" id="UP001168694"/>
    </source>
</evidence>
<name>A0ABT8E3P0_9BACL</name>
<dbReference type="Proteomes" id="UP001168694">
    <property type="component" value="Unassembled WGS sequence"/>
</dbReference>
<protein>
    <submittedName>
        <fullName evidence="1">Uncharacterized protein</fullName>
    </submittedName>
</protein>
<accession>A0ABT8E3P0</accession>
<organism evidence="1 2">
    <name type="scientific">Fictibacillus terranigra</name>
    <dbReference type="NCBI Taxonomy" id="3058424"/>
    <lineage>
        <taxon>Bacteria</taxon>
        <taxon>Bacillati</taxon>
        <taxon>Bacillota</taxon>
        <taxon>Bacilli</taxon>
        <taxon>Bacillales</taxon>
        <taxon>Fictibacillaceae</taxon>
        <taxon>Fictibacillus</taxon>
    </lineage>
</organism>
<sequence length="47" mass="5485">MKKAPQEDRLMIVKEIRPNLNPSITPPAIFKLPVFMKPFEHKPPDIM</sequence>